<protein>
    <recommendedName>
        <fullName evidence="4">Alpha/beta hydrolase fold-3 domain-containing protein</fullName>
    </recommendedName>
</protein>
<accession>A0A9P5NMR9</accession>
<dbReference type="Gene3D" id="3.40.50.1820">
    <property type="entry name" value="alpha/beta hydrolase"/>
    <property type="match status" value="1"/>
</dbReference>
<keyword evidence="1" id="KW-1133">Transmembrane helix</keyword>
<evidence type="ECO:0000313" key="2">
    <source>
        <dbReference type="EMBL" id="KAF8900462.1"/>
    </source>
</evidence>
<dbReference type="OrthoDB" id="2152029at2759"/>
<evidence type="ECO:0000313" key="3">
    <source>
        <dbReference type="Proteomes" id="UP000724874"/>
    </source>
</evidence>
<organism evidence="2 3">
    <name type="scientific">Gymnopilus junonius</name>
    <name type="common">Spectacular rustgill mushroom</name>
    <name type="synonym">Gymnopilus spectabilis subsp. junonius</name>
    <dbReference type="NCBI Taxonomy" id="109634"/>
    <lineage>
        <taxon>Eukaryota</taxon>
        <taxon>Fungi</taxon>
        <taxon>Dikarya</taxon>
        <taxon>Basidiomycota</taxon>
        <taxon>Agaricomycotina</taxon>
        <taxon>Agaricomycetes</taxon>
        <taxon>Agaricomycetidae</taxon>
        <taxon>Agaricales</taxon>
        <taxon>Agaricineae</taxon>
        <taxon>Hymenogastraceae</taxon>
        <taxon>Gymnopilus</taxon>
    </lineage>
</organism>
<gene>
    <name evidence="2" type="ORF">CPB84DRAFT_1747458</name>
</gene>
<name>A0A9P5NMR9_GYMJU</name>
<dbReference type="Proteomes" id="UP000724874">
    <property type="component" value="Unassembled WGS sequence"/>
</dbReference>
<proteinExistence type="predicted"/>
<evidence type="ECO:0008006" key="4">
    <source>
        <dbReference type="Google" id="ProtNLM"/>
    </source>
</evidence>
<keyword evidence="1" id="KW-0812">Transmembrane</keyword>
<keyword evidence="1" id="KW-0472">Membrane</keyword>
<keyword evidence="3" id="KW-1185">Reference proteome</keyword>
<evidence type="ECO:0000256" key="1">
    <source>
        <dbReference type="SAM" id="Phobius"/>
    </source>
</evidence>
<dbReference type="EMBL" id="JADNYJ010000047">
    <property type="protein sequence ID" value="KAF8900462.1"/>
    <property type="molecule type" value="Genomic_DNA"/>
</dbReference>
<dbReference type="InterPro" id="IPR029058">
    <property type="entry name" value="AB_hydrolase_fold"/>
</dbReference>
<dbReference type="AlphaFoldDB" id="A0A9P5NMR9"/>
<feature type="transmembrane region" description="Helical" evidence="1">
    <location>
        <begin position="69"/>
        <end position="90"/>
    </location>
</feature>
<sequence length="219" mass="24356">MAKALKAKNIEERNKLSFWEKAKLVIVIACVHNLYYDNFLKESVLAPVEEEFGANSKLLWIGPKRNDRVILYLHGGAFLLAMPSAAPAFWRYIQESLEKRGKPTGVAILEYTFIPDALFPAQLEQVVVAIQHHLNSGVKPENIQLLNLSDNDGCLSTNDGNGDFLNGRTLNYWGTKCLEGVPLAVIPYIEPNSAQADWFEGCDKHIKCILITTGGVEAL</sequence>
<dbReference type="SUPFAM" id="SSF53474">
    <property type="entry name" value="alpha/beta-Hydrolases"/>
    <property type="match status" value="1"/>
</dbReference>
<comment type="caution">
    <text evidence="2">The sequence shown here is derived from an EMBL/GenBank/DDBJ whole genome shotgun (WGS) entry which is preliminary data.</text>
</comment>
<reference evidence="2" key="1">
    <citation type="submission" date="2020-11" db="EMBL/GenBank/DDBJ databases">
        <authorList>
            <consortium name="DOE Joint Genome Institute"/>
            <person name="Ahrendt S."/>
            <person name="Riley R."/>
            <person name="Andreopoulos W."/>
            <person name="LaButti K."/>
            <person name="Pangilinan J."/>
            <person name="Ruiz-duenas F.J."/>
            <person name="Barrasa J.M."/>
            <person name="Sanchez-Garcia M."/>
            <person name="Camarero S."/>
            <person name="Miyauchi S."/>
            <person name="Serrano A."/>
            <person name="Linde D."/>
            <person name="Babiker R."/>
            <person name="Drula E."/>
            <person name="Ayuso-Fernandez I."/>
            <person name="Pacheco R."/>
            <person name="Padilla G."/>
            <person name="Ferreira P."/>
            <person name="Barriuso J."/>
            <person name="Kellner H."/>
            <person name="Castanera R."/>
            <person name="Alfaro M."/>
            <person name="Ramirez L."/>
            <person name="Pisabarro A.G."/>
            <person name="Kuo A."/>
            <person name="Tritt A."/>
            <person name="Lipzen A."/>
            <person name="He G."/>
            <person name="Yan M."/>
            <person name="Ng V."/>
            <person name="Cullen D."/>
            <person name="Martin F."/>
            <person name="Rosso M.-N."/>
            <person name="Henrissat B."/>
            <person name="Hibbett D."/>
            <person name="Martinez A.T."/>
            <person name="Grigoriev I.V."/>
        </authorList>
    </citation>
    <scope>NUCLEOTIDE SEQUENCE</scope>
    <source>
        <strain evidence="2">AH 44721</strain>
    </source>
</reference>